<dbReference type="Proteomes" id="UP000663854">
    <property type="component" value="Unassembled WGS sequence"/>
</dbReference>
<dbReference type="GO" id="GO:0044753">
    <property type="term" value="C:amphisome"/>
    <property type="evidence" value="ECO:0007669"/>
    <property type="project" value="TreeGrafter"/>
</dbReference>
<dbReference type="PANTHER" id="PTHR15090">
    <property type="entry name" value="SEQUESTOSOME 1-RELATED"/>
    <property type="match status" value="1"/>
</dbReference>
<gene>
    <name evidence="8" type="ORF">JXQ802_LOCUS45142</name>
    <name evidence="6" type="ORF">PYM288_LOCUS29640</name>
    <name evidence="7" type="ORF">ZHD862_LOCUS29092</name>
</gene>
<comment type="caution">
    <text evidence="8">The sequence shown here is derived from an EMBL/GenBank/DDBJ whole genome shotgun (WGS) entry which is preliminary data.</text>
</comment>
<evidence type="ECO:0000313" key="9">
    <source>
        <dbReference type="Proteomes" id="UP000663870"/>
    </source>
</evidence>
<dbReference type="GO" id="GO:0000423">
    <property type="term" value="P:mitophagy"/>
    <property type="evidence" value="ECO:0007669"/>
    <property type="project" value="TreeGrafter"/>
</dbReference>
<dbReference type="Proteomes" id="UP000663864">
    <property type="component" value="Unassembled WGS sequence"/>
</dbReference>
<name>A0A815YGR3_9BILA</name>
<organism evidence="8 9">
    <name type="scientific">Rotaria sordida</name>
    <dbReference type="NCBI Taxonomy" id="392033"/>
    <lineage>
        <taxon>Eukaryota</taxon>
        <taxon>Metazoa</taxon>
        <taxon>Spiralia</taxon>
        <taxon>Gnathifera</taxon>
        <taxon>Rotifera</taxon>
        <taxon>Eurotatoria</taxon>
        <taxon>Bdelloidea</taxon>
        <taxon>Philodinida</taxon>
        <taxon>Philodinidae</taxon>
        <taxon>Rotaria</taxon>
    </lineage>
</organism>
<dbReference type="InterPro" id="IPR043145">
    <property type="entry name" value="Znf_ZZ_sf"/>
</dbReference>
<feature type="domain" description="ZZ-type" evidence="5">
    <location>
        <begin position="155"/>
        <end position="206"/>
    </location>
</feature>
<dbReference type="SUPFAM" id="SSF57850">
    <property type="entry name" value="RING/U-box"/>
    <property type="match status" value="2"/>
</dbReference>
<dbReference type="InterPro" id="IPR052260">
    <property type="entry name" value="Autophagy_Rcpt_SigReg"/>
</dbReference>
<dbReference type="SMART" id="SM00291">
    <property type="entry name" value="ZnF_ZZ"/>
    <property type="match status" value="1"/>
</dbReference>
<dbReference type="Pfam" id="PF00569">
    <property type="entry name" value="ZZ"/>
    <property type="match status" value="1"/>
</dbReference>
<evidence type="ECO:0000256" key="2">
    <source>
        <dbReference type="ARBA" id="ARBA00022771"/>
    </source>
</evidence>
<dbReference type="EMBL" id="CAJNOH010002483">
    <property type="protein sequence ID" value="CAF1295740.1"/>
    <property type="molecule type" value="Genomic_DNA"/>
</dbReference>
<evidence type="ECO:0000313" key="7">
    <source>
        <dbReference type="EMBL" id="CAF1322615.1"/>
    </source>
</evidence>
<proteinExistence type="predicted"/>
<accession>A0A815YGR3</accession>
<dbReference type="EMBL" id="CAJNOL010003667">
    <property type="protein sequence ID" value="CAF1570305.1"/>
    <property type="molecule type" value="Genomic_DNA"/>
</dbReference>
<evidence type="ECO:0000256" key="3">
    <source>
        <dbReference type="ARBA" id="ARBA00022833"/>
    </source>
</evidence>
<keyword evidence="2 4" id="KW-0863">Zinc-finger</keyword>
<dbReference type="GO" id="GO:0070530">
    <property type="term" value="F:K63-linked polyubiquitin modification-dependent protein binding"/>
    <property type="evidence" value="ECO:0007669"/>
    <property type="project" value="TreeGrafter"/>
</dbReference>
<sequence>MATLCTSCGQQILLSSIIYKCHQCANHYLCKSCTKLDRNRAIAQYHTFDKISKSNETRQESAKVSFNVVHRQQETNSSIFDSDGYLKGALVYCRYCHRIFNSVKVTFFKCEQCPSPFGLCNECLPQARSFHPSVHKFLKLPSGDNMLRLLQNYGHLDVICDGCSTSSFTGTRYQCEECVPSFDLCDNCFGKKHTHHRFKIVPNSLVHALNQQELAQRALDLASLNNDPQWRDSITGWTKVDAERVLEQANADEKAYKTRLDEIVQIANRRVEQERQRLQDTMDFSWKMQMLNLQNI</sequence>
<keyword evidence="3" id="KW-0862">Zinc</keyword>
<dbReference type="InterPro" id="IPR000433">
    <property type="entry name" value="Znf_ZZ"/>
</dbReference>
<dbReference type="GO" id="GO:0008270">
    <property type="term" value="F:zinc ion binding"/>
    <property type="evidence" value="ECO:0007669"/>
    <property type="project" value="UniProtKB-KW"/>
</dbReference>
<dbReference type="PANTHER" id="PTHR15090:SF0">
    <property type="entry name" value="SEQUESTOSOME-1"/>
    <property type="match status" value="1"/>
</dbReference>
<keyword evidence="9" id="KW-1185">Reference proteome</keyword>
<dbReference type="PROSITE" id="PS50135">
    <property type="entry name" value="ZF_ZZ_2"/>
    <property type="match status" value="1"/>
</dbReference>
<dbReference type="GO" id="GO:0007032">
    <property type="term" value="P:endosome organization"/>
    <property type="evidence" value="ECO:0007669"/>
    <property type="project" value="TreeGrafter"/>
</dbReference>
<dbReference type="GO" id="GO:0005080">
    <property type="term" value="F:protein kinase C binding"/>
    <property type="evidence" value="ECO:0007669"/>
    <property type="project" value="TreeGrafter"/>
</dbReference>
<dbReference type="GO" id="GO:0016235">
    <property type="term" value="C:aggresome"/>
    <property type="evidence" value="ECO:0007669"/>
    <property type="project" value="TreeGrafter"/>
</dbReference>
<dbReference type="EMBL" id="CAJNOT010002511">
    <property type="protein sequence ID" value="CAF1322615.1"/>
    <property type="molecule type" value="Genomic_DNA"/>
</dbReference>
<dbReference type="Proteomes" id="UP000663870">
    <property type="component" value="Unassembled WGS sequence"/>
</dbReference>
<dbReference type="Gene3D" id="3.30.60.90">
    <property type="match status" value="1"/>
</dbReference>
<evidence type="ECO:0000313" key="6">
    <source>
        <dbReference type="EMBL" id="CAF1295740.1"/>
    </source>
</evidence>
<reference evidence="8" key="1">
    <citation type="submission" date="2021-02" db="EMBL/GenBank/DDBJ databases">
        <authorList>
            <person name="Nowell W R."/>
        </authorList>
    </citation>
    <scope>NUCLEOTIDE SEQUENCE</scope>
</reference>
<evidence type="ECO:0000259" key="5">
    <source>
        <dbReference type="PROSITE" id="PS50135"/>
    </source>
</evidence>
<evidence type="ECO:0000313" key="8">
    <source>
        <dbReference type="EMBL" id="CAF1570305.1"/>
    </source>
</evidence>
<protein>
    <recommendedName>
        <fullName evidence="5">ZZ-type domain-containing protein</fullName>
    </recommendedName>
</protein>
<dbReference type="AlphaFoldDB" id="A0A815YGR3"/>
<dbReference type="GO" id="GO:0035973">
    <property type="term" value="P:aggrephagy"/>
    <property type="evidence" value="ECO:0007669"/>
    <property type="project" value="TreeGrafter"/>
</dbReference>
<evidence type="ECO:0000256" key="1">
    <source>
        <dbReference type="ARBA" id="ARBA00022723"/>
    </source>
</evidence>
<evidence type="ECO:0000256" key="4">
    <source>
        <dbReference type="PROSITE-ProRule" id="PRU00228"/>
    </source>
</evidence>
<keyword evidence="1" id="KW-0479">Metal-binding</keyword>